<dbReference type="InterPro" id="IPR016633">
    <property type="entry name" value="EarP"/>
</dbReference>
<keyword evidence="1" id="KW-0328">Glycosyltransferase</keyword>
<organism evidence="8 9">
    <name type="scientific">Candidatus Methylophosphatis roskildensis</name>
    <dbReference type="NCBI Taxonomy" id="2899263"/>
    <lineage>
        <taxon>Bacteria</taxon>
        <taxon>Pseudomonadati</taxon>
        <taxon>Pseudomonadota</taxon>
        <taxon>Betaproteobacteria</taxon>
        <taxon>Nitrosomonadales</taxon>
        <taxon>Sterolibacteriaceae</taxon>
        <taxon>Candidatus Methylophosphatis</taxon>
    </lineage>
</organism>
<gene>
    <name evidence="8" type="primary">earP</name>
    <name evidence="8" type="ORF">IPH26_13450</name>
</gene>
<keyword evidence="2" id="KW-0808">Transferase</keyword>
<comment type="catalytic activity">
    <reaction evidence="7">
        <text>dTDP-beta-L-rhamnose + L-arginyl-[protein] = N(omega)-(alpha-L-rhamnosyl)-L-arginyl-[protein] + dTDP + H(+)</text>
        <dbReference type="Rhea" id="RHEA:66692"/>
        <dbReference type="Rhea" id="RHEA-COMP:10532"/>
        <dbReference type="Rhea" id="RHEA-COMP:17096"/>
        <dbReference type="ChEBI" id="CHEBI:15378"/>
        <dbReference type="ChEBI" id="CHEBI:29965"/>
        <dbReference type="ChEBI" id="CHEBI:57510"/>
        <dbReference type="ChEBI" id="CHEBI:58369"/>
        <dbReference type="ChEBI" id="CHEBI:167445"/>
    </reaction>
    <physiologicalReaction direction="left-to-right" evidence="7">
        <dbReference type="Rhea" id="RHEA:66693"/>
    </physiologicalReaction>
</comment>
<dbReference type="Proteomes" id="UP000807785">
    <property type="component" value="Unassembled WGS sequence"/>
</dbReference>
<accession>A0A9D7DZN4</accession>
<evidence type="ECO:0000256" key="6">
    <source>
        <dbReference type="ARBA" id="ARBA00030025"/>
    </source>
</evidence>
<dbReference type="NCBIfam" id="TIGR03837">
    <property type="entry name" value="efp_Arg_rhamno"/>
    <property type="match status" value="1"/>
</dbReference>
<evidence type="ECO:0000313" key="9">
    <source>
        <dbReference type="Proteomes" id="UP000807785"/>
    </source>
</evidence>
<name>A0A9D7DZN4_9PROT</name>
<sequence length="379" mass="42259">MRWDVFCAVVDNYGDIGVCWRLARQLFAEHGFAVRLWVDDLASFARLCPQLDPLAPAQVLGGVEVHRWHSGFPAEVAAADVVVEAFACHLPEPYVAAMAARPLPPVWINLEYLSAEHWVEGCHAMASPHPRLPLLKHFFFPGFGPNSGGLLRERDLIARRDAFLDDQESRGAFWRAAGFAPPARDAFVVSLFGYPNPAAGDLMRAFAAGDRPLVCALPDGPLLRGAAAFFGREDVQAGEELARGALVLRAMPFVAQDRYDELLWTSDVNFVRGEDSFVRAQWAARPLIWQIYPQAGEAHWTKLEAFHALYCEGLDAADAAVLGELWRAWNRANSVFDAWMAVESRLPAYQRHAESWCRRLAGQTDLASRLADFCMNRLK</sequence>
<comment type="similarity">
    <text evidence="4">Belongs to the glycosyltransferase 104 family.</text>
</comment>
<evidence type="ECO:0000256" key="4">
    <source>
        <dbReference type="ARBA" id="ARBA00024346"/>
    </source>
</evidence>
<dbReference type="EMBL" id="JADJEV010000004">
    <property type="protein sequence ID" value="MBK6973888.1"/>
    <property type="molecule type" value="Genomic_DNA"/>
</dbReference>
<comment type="caution">
    <text evidence="8">The sequence shown here is derived from an EMBL/GenBank/DDBJ whole genome shotgun (WGS) entry which is preliminary data.</text>
</comment>
<reference evidence="8" key="1">
    <citation type="submission" date="2020-10" db="EMBL/GenBank/DDBJ databases">
        <title>Connecting structure to function with the recovery of over 1000 high-quality activated sludge metagenome-assembled genomes encoding full-length rRNA genes using long-read sequencing.</title>
        <authorList>
            <person name="Singleton C.M."/>
            <person name="Petriglieri F."/>
            <person name="Kristensen J.M."/>
            <person name="Kirkegaard R.H."/>
            <person name="Michaelsen T.Y."/>
            <person name="Andersen M.H."/>
            <person name="Karst S.M."/>
            <person name="Dueholm M.S."/>
            <person name="Nielsen P.H."/>
            <person name="Albertsen M."/>
        </authorList>
    </citation>
    <scope>NUCLEOTIDE SEQUENCE</scope>
    <source>
        <strain evidence="8">Bjer_18-Q3-R1-45_BAT3C.347</strain>
    </source>
</reference>
<evidence type="ECO:0000256" key="2">
    <source>
        <dbReference type="ARBA" id="ARBA00022679"/>
    </source>
</evidence>
<evidence type="ECO:0000256" key="1">
    <source>
        <dbReference type="ARBA" id="ARBA00022676"/>
    </source>
</evidence>
<evidence type="ECO:0000313" key="8">
    <source>
        <dbReference type="EMBL" id="MBK6973888.1"/>
    </source>
</evidence>
<dbReference type="GO" id="GO:0003746">
    <property type="term" value="F:translation elongation factor activity"/>
    <property type="evidence" value="ECO:0007669"/>
    <property type="project" value="UniProtKB-KW"/>
</dbReference>
<evidence type="ECO:0000256" key="5">
    <source>
        <dbReference type="ARBA" id="ARBA00024416"/>
    </source>
</evidence>
<proteinExistence type="inferred from homology"/>
<evidence type="ECO:0000256" key="3">
    <source>
        <dbReference type="ARBA" id="ARBA00024303"/>
    </source>
</evidence>
<protein>
    <recommendedName>
        <fullName evidence="5">Protein-arginine rhamnosyltransferase</fullName>
    </recommendedName>
    <alternativeName>
        <fullName evidence="6">EF-P arginine rhamnosyltransferase</fullName>
    </alternativeName>
</protein>
<keyword evidence="8" id="KW-0648">Protein biosynthesis</keyword>
<evidence type="ECO:0000256" key="7">
    <source>
        <dbReference type="ARBA" id="ARBA00048472"/>
    </source>
</evidence>
<dbReference type="GO" id="GO:0106361">
    <property type="term" value="F:protein-arginine rhamnosyltransferase activity"/>
    <property type="evidence" value="ECO:0007669"/>
    <property type="project" value="InterPro"/>
</dbReference>
<comment type="function">
    <text evidence="3">Protein-arginine rhamnosyltransferase that catalyzes the transfer of a single rhamnose to elongation factor P (EF-P) on 'Lys-32', a modification required for EF-P-dependent rescue of polyproline stalled ribosomes.</text>
</comment>
<dbReference type="PIRSF" id="PIRSF015557">
    <property type="entry name" value="UCP015557"/>
    <property type="match status" value="1"/>
</dbReference>
<keyword evidence="8" id="KW-0251">Elongation factor</keyword>
<dbReference type="AlphaFoldDB" id="A0A9D7DZN4"/>
<dbReference type="Pfam" id="PF10093">
    <property type="entry name" value="EarP"/>
    <property type="match status" value="1"/>
</dbReference>